<evidence type="ECO:0008006" key="5">
    <source>
        <dbReference type="Google" id="ProtNLM"/>
    </source>
</evidence>
<dbReference type="Proteomes" id="UP000017836">
    <property type="component" value="Unassembled WGS sequence"/>
</dbReference>
<dbReference type="InterPro" id="IPR011990">
    <property type="entry name" value="TPR-like_helical_dom_sf"/>
</dbReference>
<dbReference type="EMBL" id="KI397628">
    <property type="protein sequence ID" value="ERM93502.1"/>
    <property type="molecule type" value="Genomic_DNA"/>
</dbReference>
<dbReference type="InterPro" id="IPR002885">
    <property type="entry name" value="PPR_rpt"/>
</dbReference>
<dbReference type="Gramene" id="ERM93502">
    <property type="protein sequence ID" value="ERM93502"/>
    <property type="gene ID" value="AMTR_s00004p00036650"/>
</dbReference>
<reference evidence="4" key="1">
    <citation type="journal article" date="2013" name="Science">
        <title>The Amborella genome and the evolution of flowering plants.</title>
        <authorList>
            <consortium name="Amborella Genome Project"/>
        </authorList>
    </citation>
    <scope>NUCLEOTIDE SEQUENCE [LARGE SCALE GENOMIC DNA]</scope>
</reference>
<gene>
    <name evidence="3" type="ORF">AMTR_s00004p00036650</name>
</gene>
<dbReference type="GO" id="GO:0003723">
    <property type="term" value="F:RNA binding"/>
    <property type="evidence" value="ECO:0007669"/>
    <property type="project" value="InterPro"/>
</dbReference>
<dbReference type="AlphaFoldDB" id="W1NDG8"/>
<dbReference type="PANTHER" id="PTHR47926:SF347">
    <property type="entry name" value="PENTATRICOPEPTIDE REPEAT-CONTAINING PROTEIN"/>
    <property type="match status" value="1"/>
</dbReference>
<keyword evidence="4" id="KW-1185">Reference proteome</keyword>
<dbReference type="NCBIfam" id="TIGR00756">
    <property type="entry name" value="PPR"/>
    <property type="match status" value="2"/>
</dbReference>
<dbReference type="Pfam" id="PF01535">
    <property type="entry name" value="PPR"/>
    <property type="match status" value="2"/>
</dbReference>
<dbReference type="PROSITE" id="PS51375">
    <property type="entry name" value="PPR"/>
    <property type="match status" value="1"/>
</dbReference>
<accession>W1NDG8</accession>
<evidence type="ECO:0000256" key="1">
    <source>
        <dbReference type="ARBA" id="ARBA00022737"/>
    </source>
</evidence>
<dbReference type="eggNOG" id="KOG4197">
    <property type="taxonomic scope" value="Eukaryota"/>
</dbReference>
<organism evidence="3 4">
    <name type="scientific">Amborella trichopoda</name>
    <dbReference type="NCBI Taxonomy" id="13333"/>
    <lineage>
        <taxon>Eukaryota</taxon>
        <taxon>Viridiplantae</taxon>
        <taxon>Streptophyta</taxon>
        <taxon>Embryophyta</taxon>
        <taxon>Tracheophyta</taxon>
        <taxon>Spermatophyta</taxon>
        <taxon>Magnoliopsida</taxon>
        <taxon>Amborellales</taxon>
        <taxon>Amborellaceae</taxon>
        <taxon>Amborella</taxon>
    </lineage>
</organism>
<keyword evidence="1" id="KW-0677">Repeat</keyword>
<evidence type="ECO:0000313" key="3">
    <source>
        <dbReference type="EMBL" id="ERM93502.1"/>
    </source>
</evidence>
<dbReference type="InterPro" id="IPR046960">
    <property type="entry name" value="PPR_At4g14850-like_plant"/>
</dbReference>
<sequence>MSDASLPPSLRDPRDPREPLSIARALTHALLARSAPLAFALHARTISLGLASSRFLLTHFLNFYSKSNLPSLALSLFISLPRPDVVQWTSLISSHSQLGRPHEALKLFVSMLRLAPPLPNDFTIPCALKASASVGDLGFGRLMHALSVKLGLMSHPFVSCAVHDMYAKCARPELAAAVFDESTNRTLASWNAVISGHVLNTNHGGAVGTFLELRREGLEPNSITLCAFLNACADACWLFEGTELHALVVKLGYEACVSVANGLIDFYGKMEEKNNVLAYFARCEGLVSQPLSTWCRSF</sequence>
<proteinExistence type="predicted"/>
<evidence type="ECO:0000313" key="4">
    <source>
        <dbReference type="Proteomes" id="UP000017836"/>
    </source>
</evidence>
<dbReference type="GO" id="GO:0009451">
    <property type="term" value="P:RNA modification"/>
    <property type="evidence" value="ECO:0007669"/>
    <property type="project" value="InterPro"/>
</dbReference>
<dbReference type="OMA" id="AYFARCE"/>
<dbReference type="Gene3D" id="1.25.40.10">
    <property type="entry name" value="Tetratricopeptide repeat domain"/>
    <property type="match status" value="2"/>
</dbReference>
<name>W1NDG8_AMBTC</name>
<protein>
    <recommendedName>
        <fullName evidence="5">Pentatricopeptide repeat-containing protein</fullName>
    </recommendedName>
</protein>
<evidence type="ECO:0000256" key="2">
    <source>
        <dbReference type="PROSITE-ProRule" id="PRU00708"/>
    </source>
</evidence>
<dbReference type="PANTHER" id="PTHR47926">
    <property type="entry name" value="PENTATRICOPEPTIDE REPEAT-CONTAINING PROTEIN"/>
    <property type="match status" value="1"/>
</dbReference>
<dbReference type="HOGENOM" id="CLU_934892_0_0_1"/>
<feature type="repeat" description="PPR" evidence="2">
    <location>
        <begin position="84"/>
        <end position="118"/>
    </location>
</feature>